<dbReference type="AlphaFoldDB" id="A0AAN7SB11"/>
<dbReference type="Pfam" id="PF00620">
    <property type="entry name" value="RhoGAP"/>
    <property type="match status" value="1"/>
</dbReference>
<proteinExistence type="predicted"/>
<dbReference type="GO" id="GO:0007023">
    <property type="term" value="P:post-chaperonin tubulin folding pathway"/>
    <property type="evidence" value="ECO:0007669"/>
    <property type="project" value="InterPro"/>
</dbReference>
<feature type="region of interest" description="Disordered" evidence="3">
    <location>
        <begin position="41"/>
        <end position="114"/>
    </location>
</feature>
<feature type="compositionally biased region" description="Basic and acidic residues" evidence="3">
    <location>
        <begin position="91"/>
        <end position="114"/>
    </location>
</feature>
<dbReference type="Pfam" id="PF20924">
    <property type="entry name" value="RLIP76_Ral-bd"/>
    <property type="match status" value="1"/>
</dbReference>
<protein>
    <recommendedName>
        <fullName evidence="4">Rho-GAP domain-containing protein</fullName>
    </recommendedName>
</protein>
<accession>A0AAN7SB11</accession>
<reference evidence="6" key="1">
    <citation type="submission" date="2023-01" db="EMBL/GenBank/DDBJ databases">
        <title>Key to firefly adult light organ development and bioluminescence: homeobox transcription factors regulate luciferase expression and transportation to peroxisome.</title>
        <authorList>
            <person name="Fu X."/>
        </authorList>
    </citation>
    <scope>NUCLEOTIDE SEQUENCE [LARGE SCALE GENOMIC DNA]</scope>
</reference>
<feature type="coiled-coil region" evidence="2">
    <location>
        <begin position="492"/>
        <end position="582"/>
    </location>
</feature>
<dbReference type="GO" id="GO:0005096">
    <property type="term" value="F:GTPase activator activity"/>
    <property type="evidence" value="ECO:0007669"/>
    <property type="project" value="UniProtKB-KW"/>
</dbReference>
<dbReference type="EMBL" id="JARPUR010000008">
    <property type="protein sequence ID" value="KAK4871589.1"/>
    <property type="molecule type" value="Genomic_DNA"/>
</dbReference>
<feature type="compositionally biased region" description="Basic and acidic residues" evidence="3">
    <location>
        <begin position="41"/>
        <end position="59"/>
    </location>
</feature>
<dbReference type="PANTHER" id="PTHR12783:SF5">
    <property type="entry name" value="RALA-BINDING PROTEIN 1"/>
    <property type="match status" value="1"/>
</dbReference>
<dbReference type="SUPFAM" id="SSF48350">
    <property type="entry name" value="GTPase activation domain, GAP"/>
    <property type="match status" value="1"/>
</dbReference>
<keyword evidence="1" id="KW-0343">GTPase activation</keyword>
<gene>
    <name evidence="5" type="ORF">RN001_015713</name>
</gene>
<dbReference type="PROSITE" id="PS50238">
    <property type="entry name" value="RHOGAP"/>
    <property type="match status" value="1"/>
</dbReference>
<dbReference type="PANTHER" id="PTHR12783">
    <property type="entry name" value="RALA BINDING PROTEIN 1 RALBP1"/>
    <property type="match status" value="1"/>
</dbReference>
<evidence type="ECO:0000259" key="4">
    <source>
        <dbReference type="PROSITE" id="PS50238"/>
    </source>
</evidence>
<feature type="coiled-coil region" evidence="2">
    <location>
        <begin position="384"/>
        <end position="418"/>
    </location>
</feature>
<dbReference type="GO" id="GO:0007264">
    <property type="term" value="P:small GTPase-mediated signal transduction"/>
    <property type="evidence" value="ECO:0007669"/>
    <property type="project" value="InterPro"/>
</dbReference>
<dbReference type="InterPro" id="IPR008936">
    <property type="entry name" value="Rho_GTPase_activation_prot"/>
</dbReference>
<feature type="domain" description="Rho-GAP" evidence="4">
    <location>
        <begin position="152"/>
        <end position="364"/>
    </location>
</feature>
<evidence type="ECO:0000256" key="3">
    <source>
        <dbReference type="SAM" id="MobiDB-lite"/>
    </source>
</evidence>
<dbReference type="Gene3D" id="1.20.58.90">
    <property type="match status" value="1"/>
</dbReference>
<organism evidence="5 6">
    <name type="scientific">Aquatica leii</name>
    <dbReference type="NCBI Taxonomy" id="1421715"/>
    <lineage>
        <taxon>Eukaryota</taxon>
        <taxon>Metazoa</taxon>
        <taxon>Ecdysozoa</taxon>
        <taxon>Arthropoda</taxon>
        <taxon>Hexapoda</taxon>
        <taxon>Insecta</taxon>
        <taxon>Pterygota</taxon>
        <taxon>Neoptera</taxon>
        <taxon>Endopterygota</taxon>
        <taxon>Coleoptera</taxon>
        <taxon>Polyphaga</taxon>
        <taxon>Elateriformia</taxon>
        <taxon>Elateroidea</taxon>
        <taxon>Lampyridae</taxon>
        <taxon>Luciolinae</taxon>
        <taxon>Aquatica</taxon>
    </lineage>
</organism>
<dbReference type="GO" id="GO:0031267">
    <property type="term" value="F:small GTPase binding"/>
    <property type="evidence" value="ECO:0007669"/>
    <property type="project" value="InterPro"/>
</dbReference>
<evidence type="ECO:0000313" key="6">
    <source>
        <dbReference type="Proteomes" id="UP001353858"/>
    </source>
</evidence>
<dbReference type="InterPro" id="IPR036126">
    <property type="entry name" value="TBCA_sf"/>
</dbReference>
<dbReference type="GO" id="GO:0048487">
    <property type="term" value="F:beta-tubulin binding"/>
    <property type="evidence" value="ECO:0007669"/>
    <property type="project" value="InterPro"/>
</dbReference>
<evidence type="ECO:0000256" key="1">
    <source>
        <dbReference type="ARBA" id="ARBA00022468"/>
    </source>
</evidence>
<dbReference type="GO" id="GO:0007021">
    <property type="term" value="P:tubulin complex assembly"/>
    <property type="evidence" value="ECO:0007669"/>
    <property type="project" value="InterPro"/>
</dbReference>
<comment type="caution">
    <text evidence="5">The sequence shown here is derived from an EMBL/GenBank/DDBJ whole genome shotgun (WGS) entry which is preliminary data.</text>
</comment>
<dbReference type="Proteomes" id="UP001353858">
    <property type="component" value="Unassembled WGS sequence"/>
</dbReference>
<evidence type="ECO:0000313" key="5">
    <source>
        <dbReference type="EMBL" id="KAK4871589.1"/>
    </source>
</evidence>
<sequence>MDFESPDVMKDFPGLYASDVHKAKSNDIEYGEDAEKVTKKDILIGKRKEKKDKKDKERGYAALEGESSAEESYEVSPSKSKKSKSFKFPTKSKEKREKSRDKEKEVTEKKKDKDKRVDKKIEKDKCKVEKKEKKVKSEDWCDIAEVLPIFGVNLKLAIEHGRCHDGIDLPVPVRACIDYVEDYGLTFENVYKISAPKSKVIHIKKLYNQREHVNLVDYDVPTATSLLKMFLRDLPEPVFTSELLIRFEEAGAILNVALREKHLKILVGNLPQHNRLLLSWIITHFYNVTLNEKYNKMNAQNLALCMSSTLQTSHRLLTALLCHCPALFPDTVLERYIYPLTSSSQLPDDPELMEQELQKQESLLTQIHSEMNVGFISKQREELLWEVQRIITQLKRKLKTANKDREQLFEKIDEQQNEEIVENTQITQPSPTASYEPETTPVQISENVEETKSVENVTASETIIVPETNVSDSPNLAVLHKQVIKEAEPEEVEFVESESREFKNALEILQIRNGFLSELRDSFIKQIEEDRAEIAVLKNQLTQRDWTPVYGDANCASLDEIMDLLQKENQILQIKKINLVRQIMEQQEACIDLKTKIDAYSKHNLFA</sequence>
<dbReference type="Gene3D" id="1.10.555.10">
    <property type="entry name" value="Rho GTPase activation protein"/>
    <property type="match status" value="1"/>
</dbReference>
<dbReference type="SMART" id="SM00324">
    <property type="entry name" value="RhoGAP"/>
    <property type="match status" value="1"/>
</dbReference>
<keyword evidence="2" id="KW-0175">Coiled coil</keyword>
<dbReference type="InterPro" id="IPR049041">
    <property type="entry name" value="RalBP1-like_Ral-bd"/>
</dbReference>
<dbReference type="SUPFAM" id="SSF46988">
    <property type="entry name" value="Tubulin chaperone cofactor A"/>
    <property type="match status" value="1"/>
</dbReference>
<dbReference type="InterPro" id="IPR000198">
    <property type="entry name" value="RhoGAP_dom"/>
</dbReference>
<keyword evidence="6" id="KW-1185">Reference proteome</keyword>
<name>A0AAN7SB11_9COLE</name>
<evidence type="ECO:0000256" key="2">
    <source>
        <dbReference type="SAM" id="Coils"/>
    </source>
</evidence>
<dbReference type="InterPro" id="IPR039767">
    <property type="entry name" value="RALBP1"/>
</dbReference>